<dbReference type="PANTHER" id="PTHR16469">
    <property type="entry name" value="UBIQUITIN-ASSOCIATED AND SH3 DOMAIN-CONTAINING BA-RELATED"/>
    <property type="match status" value="1"/>
</dbReference>
<dbReference type="Pfam" id="PF00300">
    <property type="entry name" value="His_Phos_1"/>
    <property type="match status" value="1"/>
</dbReference>
<dbReference type="SMART" id="SM00855">
    <property type="entry name" value="PGAM"/>
    <property type="match status" value="1"/>
</dbReference>
<protein>
    <recommendedName>
        <fullName evidence="3">Histidine phosphatase family protein</fullName>
    </recommendedName>
</protein>
<evidence type="ECO:0000313" key="2">
    <source>
        <dbReference type="Proteomes" id="UP000324585"/>
    </source>
</evidence>
<dbReference type="OrthoDB" id="414418at2759"/>
<dbReference type="SUPFAM" id="SSF53254">
    <property type="entry name" value="Phosphoglycerate mutase-like"/>
    <property type="match status" value="1"/>
</dbReference>
<comment type="caution">
    <text evidence="1">The sequence shown here is derived from an EMBL/GenBank/DDBJ whole genome shotgun (WGS) entry which is preliminary data.</text>
</comment>
<dbReference type="AlphaFoldDB" id="A0A5J4Z6Q2"/>
<dbReference type="OMA" id="KIRAFCT"/>
<dbReference type="Proteomes" id="UP000324585">
    <property type="component" value="Unassembled WGS sequence"/>
</dbReference>
<keyword evidence="2" id="KW-1185">Reference proteome</keyword>
<evidence type="ECO:0008006" key="3">
    <source>
        <dbReference type="Google" id="ProtNLM"/>
    </source>
</evidence>
<reference evidence="2" key="1">
    <citation type="journal article" date="2019" name="Nat. Commun.">
        <title>Expansion of phycobilisome linker gene families in mesophilic red algae.</title>
        <authorList>
            <person name="Lee J."/>
            <person name="Kim D."/>
            <person name="Bhattacharya D."/>
            <person name="Yoon H.S."/>
        </authorList>
    </citation>
    <scope>NUCLEOTIDE SEQUENCE [LARGE SCALE GENOMIC DNA]</scope>
    <source>
        <strain evidence="2">CCMP 1328</strain>
    </source>
</reference>
<organism evidence="1 2">
    <name type="scientific">Porphyridium purpureum</name>
    <name type="common">Red alga</name>
    <name type="synonym">Porphyridium cruentum</name>
    <dbReference type="NCBI Taxonomy" id="35688"/>
    <lineage>
        <taxon>Eukaryota</taxon>
        <taxon>Rhodophyta</taxon>
        <taxon>Bangiophyceae</taxon>
        <taxon>Porphyridiales</taxon>
        <taxon>Porphyridiaceae</taxon>
        <taxon>Porphyridium</taxon>
    </lineage>
</organism>
<gene>
    <name evidence="1" type="ORF">FVE85_6289</name>
</gene>
<name>A0A5J4Z6Q2_PORPP</name>
<dbReference type="PANTHER" id="PTHR16469:SF27">
    <property type="entry name" value="UBIQUITIN-ASSOCIATED AND SH3 DOMAIN-CONTAINING BA-RELATED"/>
    <property type="match status" value="1"/>
</dbReference>
<evidence type="ECO:0000313" key="1">
    <source>
        <dbReference type="EMBL" id="KAA8498704.1"/>
    </source>
</evidence>
<sequence length="232" mass="26202">MGKHVLVIRHGERIDFVDPDWKRTAKNPHDPPLTELGLQQADETGQFLLTDLKPRAHVRAIYTSPFTRTVQTACQIAAHLDLPVFVEPGLSEWMFEEYFGASPPNFRTAEQLALEFRAVSTEYTPIMERPAFPETPADAWDRCKGVMRTLLARTLTGEPDGAMICVTHGGPTEFLTGSLLKPGGEAVAKWVTFCSIMECVPDDEKEEFWKIVKNAYHEHLTNPEVTESQRYN</sequence>
<accession>A0A5J4Z6Q2</accession>
<dbReference type="EMBL" id="VRMN01000001">
    <property type="protein sequence ID" value="KAA8498704.1"/>
    <property type="molecule type" value="Genomic_DNA"/>
</dbReference>
<dbReference type="InterPro" id="IPR051710">
    <property type="entry name" value="Phosphatase_SH3-domain"/>
</dbReference>
<dbReference type="InterPro" id="IPR013078">
    <property type="entry name" value="His_Pase_superF_clade-1"/>
</dbReference>
<dbReference type="InterPro" id="IPR029033">
    <property type="entry name" value="His_PPase_superfam"/>
</dbReference>
<dbReference type="Gene3D" id="3.40.50.1240">
    <property type="entry name" value="Phosphoglycerate mutase-like"/>
    <property type="match status" value="1"/>
</dbReference>
<proteinExistence type="predicted"/>
<dbReference type="CDD" id="cd07067">
    <property type="entry name" value="HP_PGM_like"/>
    <property type="match status" value="1"/>
</dbReference>